<keyword evidence="2 4" id="KW-0863">Zinc-finger</keyword>
<dbReference type="GO" id="GO:0008270">
    <property type="term" value="F:zinc ion binding"/>
    <property type="evidence" value="ECO:0007669"/>
    <property type="project" value="UniProtKB-KW"/>
</dbReference>
<accession>A0AAD8S918</accession>
<evidence type="ECO:0000313" key="6">
    <source>
        <dbReference type="EMBL" id="KAK1647500.1"/>
    </source>
</evidence>
<dbReference type="SMART" id="SM00184">
    <property type="entry name" value="RING"/>
    <property type="match status" value="1"/>
</dbReference>
<dbReference type="GO" id="GO:0061630">
    <property type="term" value="F:ubiquitin protein ligase activity"/>
    <property type="evidence" value="ECO:0007669"/>
    <property type="project" value="TreeGrafter"/>
</dbReference>
<dbReference type="PANTHER" id="PTHR45931:SF23">
    <property type="entry name" value="OS12G0134500 PROTEIN"/>
    <property type="match status" value="1"/>
</dbReference>
<feature type="domain" description="RING-type" evidence="5">
    <location>
        <begin position="80"/>
        <end position="124"/>
    </location>
</feature>
<dbReference type="AlphaFoldDB" id="A0AAD8S918"/>
<dbReference type="Pfam" id="PF13639">
    <property type="entry name" value="zf-RING_2"/>
    <property type="match status" value="1"/>
</dbReference>
<evidence type="ECO:0000313" key="7">
    <source>
        <dbReference type="Proteomes" id="UP001231189"/>
    </source>
</evidence>
<sequence>MFFVRRSPGRIELGITVIVPDYVLEEGSLEAFIGRARLYLDTVAGRLIGGGFFSGLDPASSEAIAGLHVPAAGETREQDCAVCLEDLDEDGGDAELRTMPCSHSFHQRCIFRWLRISRVCPCCRFSLSSAYGQLLLADQQPASDGARLLELEPSDD</sequence>
<dbReference type="InterPro" id="IPR051834">
    <property type="entry name" value="RING_finger_E3_ligase"/>
</dbReference>
<keyword evidence="1" id="KW-0479">Metal-binding</keyword>
<dbReference type="EMBL" id="JAUUTY010000004">
    <property type="protein sequence ID" value="KAK1647500.1"/>
    <property type="molecule type" value="Genomic_DNA"/>
</dbReference>
<evidence type="ECO:0000256" key="2">
    <source>
        <dbReference type="ARBA" id="ARBA00022771"/>
    </source>
</evidence>
<dbReference type="GO" id="GO:0006511">
    <property type="term" value="P:ubiquitin-dependent protein catabolic process"/>
    <property type="evidence" value="ECO:0007669"/>
    <property type="project" value="TreeGrafter"/>
</dbReference>
<comment type="caution">
    <text evidence="6">The sequence shown here is derived from an EMBL/GenBank/DDBJ whole genome shotgun (WGS) entry which is preliminary data.</text>
</comment>
<dbReference type="GO" id="GO:0005634">
    <property type="term" value="C:nucleus"/>
    <property type="evidence" value="ECO:0007669"/>
    <property type="project" value="TreeGrafter"/>
</dbReference>
<gene>
    <name evidence="6" type="ORF">QYE76_065305</name>
</gene>
<proteinExistence type="predicted"/>
<dbReference type="InterPro" id="IPR001841">
    <property type="entry name" value="Znf_RING"/>
</dbReference>
<dbReference type="Gene3D" id="3.30.40.10">
    <property type="entry name" value="Zinc/RING finger domain, C3HC4 (zinc finger)"/>
    <property type="match status" value="1"/>
</dbReference>
<evidence type="ECO:0000256" key="3">
    <source>
        <dbReference type="ARBA" id="ARBA00022833"/>
    </source>
</evidence>
<dbReference type="PANTHER" id="PTHR45931">
    <property type="entry name" value="SI:CH211-59O9.10"/>
    <property type="match status" value="1"/>
</dbReference>
<dbReference type="SUPFAM" id="SSF57850">
    <property type="entry name" value="RING/U-box"/>
    <property type="match status" value="1"/>
</dbReference>
<protein>
    <recommendedName>
        <fullName evidence="5">RING-type domain-containing protein</fullName>
    </recommendedName>
</protein>
<evidence type="ECO:0000259" key="5">
    <source>
        <dbReference type="PROSITE" id="PS50089"/>
    </source>
</evidence>
<dbReference type="InterPro" id="IPR013083">
    <property type="entry name" value="Znf_RING/FYVE/PHD"/>
</dbReference>
<organism evidence="6 7">
    <name type="scientific">Lolium multiflorum</name>
    <name type="common">Italian ryegrass</name>
    <name type="synonym">Lolium perenne subsp. multiflorum</name>
    <dbReference type="NCBI Taxonomy" id="4521"/>
    <lineage>
        <taxon>Eukaryota</taxon>
        <taxon>Viridiplantae</taxon>
        <taxon>Streptophyta</taxon>
        <taxon>Embryophyta</taxon>
        <taxon>Tracheophyta</taxon>
        <taxon>Spermatophyta</taxon>
        <taxon>Magnoliopsida</taxon>
        <taxon>Liliopsida</taxon>
        <taxon>Poales</taxon>
        <taxon>Poaceae</taxon>
        <taxon>BOP clade</taxon>
        <taxon>Pooideae</taxon>
        <taxon>Poodae</taxon>
        <taxon>Poeae</taxon>
        <taxon>Poeae Chloroplast Group 2 (Poeae type)</taxon>
        <taxon>Loliodinae</taxon>
        <taxon>Loliinae</taxon>
        <taxon>Lolium</taxon>
    </lineage>
</organism>
<evidence type="ECO:0000256" key="4">
    <source>
        <dbReference type="PROSITE-ProRule" id="PRU00175"/>
    </source>
</evidence>
<evidence type="ECO:0000256" key="1">
    <source>
        <dbReference type="ARBA" id="ARBA00022723"/>
    </source>
</evidence>
<dbReference type="PROSITE" id="PS50089">
    <property type="entry name" value="ZF_RING_2"/>
    <property type="match status" value="1"/>
</dbReference>
<reference evidence="6" key="1">
    <citation type="submission" date="2023-07" db="EMBL/GenBank/DDBJ databases">
        <title>A chromosome-level genome assembly of Lolium multiflorum.</title>
        <authorList>
            <person name="Chen Y."/>
            <person name="Copetti D."/>
            <person name="Kolliker R."/>
            <person name="Studer B."/>
        </authorList>
    </citation>
    <scope>NUCLEOTIDE SEQUENCE</scope>
    <source>
        <strain evidence="6">02402/16</strain>
        <tissue evidence="6">Leaf</tissue>
    </source>
</reference>
<keyword evidence="7" id="KW-1185">Reference proteome</keyword>
<name>A0AAD8S918_LOLMU</name>
<keyword evidence="3" id="KW-0862">Zinc</keyword>
<dbReference type="Proteomes" id="UP001231189">
    <property type="component" value="Unassembled WGS sequence"/>
</dbReference>